<dbReference type="Gene3D" id="3.55.50.30">
    <property type="match status" value="1"/>
</dbReference>
<evidence type="ECO:0000256" key="1">
    <source>
        <dbReference type="SAM" id="Phobius"/>
    </source>
</evidence>
<reference evidence="4 5" key="1">
    <citation type="journal article" date="2009" name="Stand. Genomic Sci.">
        <title>Complete genome sequence of Dyadobacter fermentans type strain (NS114).</title>
        <authorList>
            <person name="Lang E."/>
            <person name="Lapidus A."/>
            <person name="Chertkov O."/>
            <person name="Brettin T."/>
            <person name="Detter J.C."/>
            <person name="Han C."/>
            <person name="Copeland A."/>
            <person name="Glavina Del Rio T."/>
            <person name="Nolan M."/>
            <person name="Chen F."/>
            <person name="Lucas S."/>
            <person name="Tice H."/>
            <person name="Cheng J.F."/>
            <person name="Land M."/>
            <person name="Hauser L."/>
            <person name="Chang Y.J."/>
            <person name="Jeffries C.D."/>
            <person name="Kopitz M."/>
            <person name="Bruce D."/>
            <person name="Goodwin L."/>
            <person name="Pitluck S."/>
            <person name="Ovchinnikova G."/>
            <person name="Pati A."/>
            <person name="Ivanova N."/>
            <person name="Mavrommatis K."/>
            <person name="Chen A."/>
            <person name="Palaniappan K."/>
            <person name="Chain P."/>
            <person name="Bristow J."/>
            <person name="Eisen J.A."/>
            <person name="Markowitz V."/>
            <person name="Hugenholtz P."/>
            <person name="Goker M."/>
            <person name="Rohde M."/>
            <person name="Kyrpides N.C."/>
            <person name="Klenk H.P."/>
        </authorList>
    </citation>
    <scope>NUCLEOTIDE SEQUENCE [LARGE SCALE GENOMIC DNA]</scope>
    <source>
        <strain evidence="5">ATCC 700827 / DSM 18053 / CIP 107007 / KCTC 52180 / NS114</strain>
    </source>
</reference>
<dbReference type="HOGENOM" id="CLU_050192_2_2_10"/>
<accession>C6VTP3</accession>
<name>C6VTP3_DYAFD</name>
<proteinExistence type="predicted"/>
<dbReference type="Pfam" id="PF04773">
    <property type="entry name" value="FecR"/>
    <property type="match status" value="1"/>
</dbReference>
<organism evidence="4 5">
    <name type="scientific">Dyadobacter fermentans (strain ATCC 700827 / DSM 18053 / CIP 107007 / KCTC 52180 / NS114)</name>
    <dbReference type="NCBI Taxonomy" id="471854"/>
    <lineage>
        <taxon>Bacteria</taxon>
        <taxon>Pseudomonadati</taxon>
        <taxon>Bacteroidota</taxon>
        <taxon>Cytophagia</taxon>
        <taxon>Cytophagales</taxon>
        <taxon>Spirosomataceae</taxon>
        <taxon>Dyadobacter</taxon>
    </lineage>
</organism>
<evidence type="ECO:0000313" key="5">
    <source>
        <dbReference type="Proteomes" id="UP000002011"/>
    </source>
</evidence>
<protein>
    <submittedName>
        <fullName evidence="4">Anti-FecI sigma factor, FecR</fullName>
    </submittedName>
</protein>
<keyword evidence="1" id="KW-0472">Membrane</keyword>
<dbReference type="PIRSF" id="PIRSF018266">
    <property type="entry name" value="FecR"/>
    <property type="match status" value="1"/>
</dbReference>
<dbReference type="InterPro" id="IPR012373">
    <property type="entry name" value="Ferrdict_sens_TM"/>
</dbReference>
<keyword evidence="1" id="KW-0812">Transmembrane</keyword>
<dbReference type="OrthoDB" id="697544at2"/>
<feature type="domain" description="FecR protein" evidence="2">
    <location>
        <begin position="123"/>
        <end position="207"/>
    </location>
</feature>
<dbReference type="Proteomes" id="UP000002011">
    <property type="component" value="Chromosome"/>
</dbReference>
<dbReference type="GO" id="GO:0016989">
    <property type="term" value="F:sigma factor antagonist activity"/>
    <property type="evidence" value="ECO:0007669"/>
    <property type="project" value="TreeGrafter"/>
</dbReference>
<dbReference type="KEGG" id="dfe:Dfer_1745"/>
<keyword evidence="5" id="KW-1185">Reference proteome</keyword>
<gene>
    <name evidence="4" type="ordered locus">Dfer_1745</name>
</gene>
<dbReference type="InterPro" id="IPR032508">
    <property type="entry name" value="FecR_C"/>
</dbReference>
<dbReference type="PANTHER" id="PTHR30273:SF2">
    <property type="entry name" value="PROTEIN FECR"/>
    <property type="match status" value="1"/>
</dbReference>
<evidence type="ECO:0000313" key="4">
    <source>
        <dbReference type="EMBL" id="ACT92986.1"/>
    </source>
</evidence>
<dbReference type="Pfam" id="PF16344">
    <property type="entry name" value="FecR_C"/>
    <property type="match status" value="1"/>
</dbReference>
<keyword evidence="1" id="KW-1133">Transmembrane helix</keyword>
<evidence type="ECO:0000259" key="3">
    <source>
        <dbReference type="Pfam" id="PF16344"/>
    </source>
</evidence>
<dbReference type="RefSeq" id="WP_015811240.1">
    <property type="nucleotide sequence ID" value="NC_013037.1"/>
</dbReference>
<feature type="transmembrane region" description="Helical" evidence="1">
    <location>
        <begin position="80"/>
        <end position="101"/>
    </location>
</feature>
<dbReference type="EMBL" id="CP001619">
    <property type="protein sequence ID" value="ACT92986.1"/>
    <property type="molecule type" value="Genomic_DNA"/>
</dbReference>
<evidence type="ECO:0000259" key="2">
    <source>
        <dbReference type="Pfam" id="PF04773"/>
    </source>
</evidence>
<dbReference type="Gene3D" id="2.60.120.1440">
    <property type="match status" value="1"/>
</dbReference>
<dbReference type="STRING" id="471854.Dfer_1745"/>
<dbReference type="InterPro" id="IPR006860">
    <property type="entry name" value="FecR"/>
</dbReference>
<dbReference type="eggNOG" id="COG3712">
    <property type="taxonomic scope" value="Bacteria"/>
</dbReference>
<dbReference type="PANTHER" id="PTHR30273">
    <property type="entry name" value="PERIPLASMIC SIGNAL SENSOR AND SIGMA FACTOR ACTIVATOR FECR-RELATED"/>
    <property type="match status" value="1"/>
</dbReference>
<sequence length="329" mass="36414">MDTARLTALLARYHRNECSPEEERELLSWYHRLDVNGLSYEEWLATEGSEAALAKRLFSDFQRRAEREVKEPENKPLRPWTRIAASFVGIACLLGAGYWLAGRQQGAEPLVRIELPANATEPRFVLLPDSSKAVLQPGTSLEYYEPESALRQVEITGEAYFAVKPDPQRPFSVEAGEVKVTVLGTAFNVKSDAARNSSEVVVNHGKVSVEQSGKMLGVLLANEKLVITADGHDAVQKAVTATGEQPWNDLVMRFDSVSFGMIAERLQRRYGTNILFTTKSLERCPVTATFTGEETLTDVLDIITTTRGATYRKEESGIGITIDGEGCKN</sequence>
<dbReference type="AlphaFoldDB" id="C6VTP3"/>
<feature type="domain" description="Protein FecR C-terminal" evidence="3">
    <location>
        <begin position="252"/>
        <end position="317"/>
    </location>
</feature>